<comment type="caution">
    <text evidence="1">The sequence shown here is derived from an EMBL/GenBank/DDBJ whole genome shotgun (WGS) entry which is preliminary data.</text>
</comment>
<organism evidence="1 2">
    <name type="scientific">Colocasia esculenta</name>
    <name type="common">Wild taro</name>
    <name type="synonym">Arum esculentum</name>
    <dbReference type="NCBI Taxonomy" id="4460"/>
    <lineage>
        <taxon>Eukaryota</taxon>
        <taxon>Viridiplantae</taxon>
        <taxon>Streptophyta</taxon>
        <taxon>Embryophyta</taxon>
        <taxon>Tracheophyta</taxon>
        <taxon>Spermatophyta</taxon>
        <taxon>Magnoliopsida</taxon>
        <taxon>Liliopsida</taxon>
        <taxon>Araceae</taxon>
        <taxon>Aroideae</taxon>
        <taxon>Colocasieae</taxon>
        <taxon>Colocasia</taxon>
    </lineage>
</organism>
<dbReference type="AlphaFoldDB" id="A0A843WEQ6"/>
<name>A0A843WEQ6_COLES</name>
<accession>A0A843WEQ6</accession>
<evidence type="ECO:0000313" key="1">
    <source>
        <dbReference type="EMBL" id="MQM02614.1"/>
    </source>
</evidence>
<dbReference type="EMBL" id="NMUH01002885">
    <property type="protein sequence ID" value="MQM02614.1"/>
    <property type="molecule type" value="Genomic_DNA"/>
</dbReference>
<protein>
    <submittedName>
        <fullName evidence="1">Uncharacterized protein</fullName>
    </submittedName>
</protein>
<proteinExistence type="predicted"/>
<sequence length="115" mass="12058">MNASALLDAIPGTASMARGTGFRLLSDRGDVFKGFKRGVCPGPNFGQSVKSFVSARQSKGCSVRHRGDAVKLLWRGFPLISTSGSLCGAGTMRGRCSEHGRAIGEGVLACFSIFC</sequence>
<gene>
    <name evidence="1" type="ORF">Taro_035382</name>
</gene>
<dbReference type="Proteomes" id="UP000652761">
    <property type="component" value="Unassembled WGS sequence"/>
</dbReference>
<reference evidence="1" key="1">
    <citation type="submission" date="2017-07" db="EMBL/GenBank/DDBJ databases">
        <title>Taro Niue Genome Assembly and Annotation.</title>
        <authorList>
            <person name="Atibalentja N."/>
            <person name="Keating K."/>
            <person name="Fields C.J."/>
        </authorList>
    </citation>
    <scope>NUCLEOTIDE SEQUENCE</scope>
    <source>
        <strain evidence="1">Niue_2</strain>
        <tissue evidence="1">Leaf</tissue>
    </source>
</reference>
<evidence type="ECO:0000313" key="2">
    <source>
        <dbReference type="Proteomes" id="UP000652761"/>
    </source>
</evidence>
<keyword evidence="2" id="KW-1185">Reference proteome</keyword>